<reference evidence="2 3" key="1">
    <citation type="journal article" date="2015" name="Genome Announc.">
        <title>Expanding the biotechnology potential of lactobacilli through comparative genomics of 213 strains and associated genera.</title>
        <authorList>
            <person name="Sun Z."/>
            <person name="Harris H.M."/>
            <person name="McCann A."/>
            <person name="Guo C."/>
            <person name="Argimon S."/>
            <person name="Zhang W."/>
            <person name="Yang X."/>
            <person name="Jeffery I.B."/>
            <person name="Cooney J.C."/>
            <person name="Kagawa T.F."/>
            <person name="Liu W."/>
            <person name="Song Y."/>
            <person name="Salvetti E."/>
            <person name="Wrobel A."/>
            <person name="Rasinkangas P."/>
            <person name="Parkhill J."/>
            <person name="Rea M.C."/>
            <person name="O'Sullivan O."/>
            <person name="Ritari J."/>
            <person name="Douillard F.P."/>
            <person name="Paul Ross R."/>
            <person name="Yang R."/>
            <person name="Briner A.E."/>
            <person name="Felis G.E."/>
            <person name="de Vos W.M."/>
            <person name="Barrangou R."/>
            <person name="Klaenhammer T.R."/>
            <person name="Caufield P.W."/>
            <person name="Cui Y."/>
            <person name="Zhang H."/>
            <person name="O'Toole P.W."/>
        </authorList>
    </citation>
    <scope>NUCLEOTIDE SEQUENCE [LARGE SCALE GENOMIC DNA]</scope>
    <source>
        <strain evidence="2 3">DSM 18390</strain>
    </source>
</reference>
<evidence type="ECO:0000259" key="1">
    <source>
        <dbReference type="Pfam" id="PF14393"/>
    </source>
</evidence>
<comment type="caution">
    <text evidence="2">The sequence shown here is derived from an EMBL/GenBank/DDBJ whole genome shotgun (WGS) entry which is preliminary data.</text>
</comment>
<protein>
    <submittedName>
        <fullName evidence="2">Glycosyltransferase</fullName>
    </submittedName>
</protein>
<gene>
    <name evidence="2" type="ORF">FD47_GL002535</name>
</gene>
<organism evidence="2 3">
    <name type="scientific">Lentilactobacillus parafarraginis DSM 18390 = JCM 14109</name>
    <dbReference type="NCBI Taxonomy" id="1423786"/>
    <lineage>
        <taxon>Bacteria</taxon>
        <taxon>Bacillati</taxon>
        <taxon>Bacillota</taxon>
        <taxon>Bacilli</taxon>
        <taxon>Lactobacillales</taxon>
        <taxon>Lactobacillaceae</taxon>
        <taxon>Lentilactobacillus</taxon>
    </lineage>
</organism>
<dbReference type="GO" id="GO:0016740">
    <property type="term" value="F:transferase activity"/>
    <property type="evidence" value="ECO:0007669"/>
    <property type="project" value="UniProtKB-KW"/>
</dbReference>
<keyword evidence="2" id="KW-0808">Transferase</keyword>
<evidence type="ECO:0000313" key="3">
    <source>
        <dbReference type="Proteomes" id="UP000051010"/>
    </source>
</evidence>
<dbReference type="Pfam" id="PF14393">
    <property type="entry name" value="DUF4422"/>
    <property type="match status" value="1"/>
</dbReference>
<dbReference type="Proteomes" id="UP000051010">
    <property type="component" value="Unassembled WGS sequence"/>
</dbReference>
<proteinExistence type="predicted"/>
<dbReference type="InterPro" id="IPR025536">
    <property type="entry name" value="DUF4422"/>
</dbReference>
<accession>A0A0R1YN49</accession>
<feature type="domain" description="DUF4422" evidence="1">
    <location>
        <begin position="4"/>
        <end position="208"/>
    </location>
</feature>
<name>A0A0R1YN49_9LACO</name>
<evidence type="ECO:0000313" key="2">
    <source>
        <dbReference type="EMBL" id="KRM41190.1"/>
    </source>
</evidence>
<dbReference type="PATRIC" id="fig|1423786.4.peg.2656"/>
<dbReference type="AlphaFoldDB" id="A0A0R1YN49"/>
<sequence length="246" mass="29872">MPRNQKLYFPILVGAIYNYKQGINYQRDDEGVNISNKNPSYSELTAIYWAWKNLKNIDAVGLVHYRRYFIRKWHFSNLNNVIDEKNVEKLLSKYDVILPRKRHYYIETIYSHYVHSHHKEPLDATRKTIIKLYPSYLSSFDKVMSRRSAHMFNMFIMKKDYFDEYCEWLFNILGDVENSIDINGYSEQEKRVFGYLSEMLMDVWIDDNNIHFIENKWGMIGNQHLIKRIFYFFLRKFKIGHAKTHF</sequence>
<dbReference type="EMBL" id="AZFZ01000066">
    <property type="protein sequence ID" value="KRM41190.1"/>
    <property type="molecule type" value="Genomic_DNA"/>
</dbReference>